<comment type="caution">
    <text evidence="2">The sequence shown here is derived from an EMBL/GenBank/DDBJ whole genome shotgun (WGS) entry which is preliminary data.</text>
</comment>
<dbReference type="EMBL" id="BAAAFH010000003">
    <property type="protein sequence ID" value="GAA0873715.1"/>
    <property type="molecule type" value="Genomic_DNA"/>
</dbReference>
<keyword evidence="3" id="KW-1185">Reference proteome</keyword>
<proteinExistence type="predicted"/>
<evidence type="ECO:0000256" key="1">
    <source>
        <dbReference type="SAM" id="SignalP"/>
    </source>
</evidence>
<keyword evidence="1" id="KW-0732">Signal</keyword>
<dbReference type="PROSITE" id="PS51257">
    <property type="entry name" value="PROKAR_LIPOPROTEIN"/>
    <property type="match status" value="1"/>
</dbReference>
<evidence type="ECO:0008006" key="4">
    <source>
        <dbReference type="Google" id="ProtNLM"/>
    </source>
</evidence>
<evidence type="ECO:0000313" key="3">
    <source>
        <dbReference type="Proteomes" id="UP001501126"/>
    </source>
</evidence>
<feature type="signal peptide" evidence="1">
    <location>
        <begin position="1"/>
        <end position="24"/>
    </location>
</feature>
<sequence>MKSLIHSVFLGLLLFGFFSCTADADNSGERIETNPDEIDYSEFEGKSLRDYGIPALIMLPDQTSNIGAAVEPEILHEDGDFKWEIIIGPNFTMQIEDYGNEKSMVQEEKDRLSRIRFYTIEYSIDEPDLIMYKRTLSYSGKSSAEAEAVGAEHITYHCYGTKEIDGITYVLRSRDEGYHKPIIETMVKTIRSVEKL</sequence>
<reference evidence="3" key="1">
    <citation type="journal article" date="2019" name="Int. J. Syst. Evol. Microbiol.">
        <title>The Global Catalogue of Microorganisms (GCM) 10K type strain sequencing project: providing services to taxonomists for standard genome sequencing and annotation.</title>
        <authorList>
            <consortium name="The Broad Institute Genomics Platform"/>
            <consortium name="The Broad Institute Genome Sequencing Center for Infectious Disease"/>
            <person name="Wu L."/>
            <person name="Ma J."/>
        </authorList>
    </citation>
    <scope>NUCLEOTIDE SEQUENCE [LARGE SCALE GENOMIC DNA]</scope>
    <source>
        <strain evidence="3">JCM 16083</strain>
    </source>
</reference>
<gene>
    <name evidence="2" type="ORF">GCM10009118_01230</name>
</gene>
<accession>A0ABP3XWP1</accession>
<dbReference type="RefSeq" id="WP_343784021.1">
    <property type="nucleotide sequence ID" value="NZ_BAAAFH010000003.1"/>
</dbReference>
<evidence type="ECO:0000313" key="2">
    <source>
        <dbReference type="EMBL" id="GAA0873715.1"/>
    </source>
</evidence>
<feature type="chain" id="PRO_5045785612" description="Lipoprotein" evidence="1">
    <location>
        <begin position="25"/>
        <end position="196"/>
    </location>
</feature>
<protein>
    <recommendedName>
        <fullName evidence="4">Lipoprotein</fullName>
    </recommendedName>
</protein>
<name>A0ABP3XWP1_9FLAO</name>
<dbReference type="Proteomes" id="UP001501126">
    <property type="component" value="Unassembled WGS sequence"/>
</dbReference>
<organism evidence="2 3">
    <name type="scientific">Wandonia haliotis</name>
    <dbReference type="NCBI Taxonomy" id="574963"/>
    <lineage>
        <taxon>Bacteria</taxon>
        <taxon>Pseudomonadati</taxon>
        <taxon>Bacteroidota</taxon>
        <taxon>Flavobacteriia</taxon>
        <taxon>Flavobacteriales</taxon>
        <taxon>Crocinitomicaceae</taxon>
        <taxon>Wandonia</taxon>
    </lineage>
</organism>